<feature type="transmembrane region" description="Helical" evidence="8">
    <location>
        <begin position="84"/>
        <end position="106"/>
    </location>
</feature>
<dbReference type="HAMAP" id="MF_01207">
    <property type="entry name" value="MsrQ"/>
    <property type="match status" value="1"/>
</dbReference>
<dbReference type="InterPro" id="IPR022837">
    <property type="entry name" value="MsrQ-like"/>
</dbReference>
<comment type="cofactor">
    <cofactor evidence="8">
        <name>heme b</name>
        <dbReference type="ChEBI" id="CHEBI:60344"/>
    </cofactor>
    <text evidence="8">Binds 1 heme b (iron(II)-protoporphyrin IX) group per subunit.</text>
</comment>
<dbReference type="Proteomes" id="UP000714380">
    <property type="component" value="Unassembled WGS sequence"/>
</dbReference>
<comment type="similarity">
    <text evidence="8">Belongs to the MsrQ family.</text>
</comment>
<comment type="cofactor">
    <cofactor evidence="8">
        <name>FMN</name>
        <dbReference type="ChEBI" id="CHEBI:58210"/>
    </cofactor>
    <text evidence="8">Binds 1 FMN per subunit.</text>
</comment>
<keyword evidence="11" id="KW-1185">Reference proteome</keyword>
<dbReference type="PANTHER" id="PTHR36964:SF1">
    <property type="entry name" value="PROTEIN-METHIONINE-SULFOXIDE REDUCTASE HEME-BINDING SUBUNIT MSRQ"/>
    <property type="match status" value="1"/>
</dbReference>
<sequence length="199" mass="23046">MARNQLLNITIWTALLAPVVYIGVMIVRIQNGEWDLLGPEPGRAVTQFLGTWALNSLLLTLTLSPLKRSPLSINLISYRRRMGLFAFTYMLLHLLAYMTMMLGWQWQDLNDEVVKRPYMVVGVFALLLTIPLAITSTRNWQRRLGRRWKKLHYSVYLVAALSMVHILLQVRSSWTEFVVYSSVLSLLLIERLLNRQKTA</sequence>
<feature type="transmembrane region" description="Helical" evidence="8">
    <location>
        <begin position="174"/>
        <end position="193"/>
    </location>
</feature>
<evidence type="ECO:0000256" key="1">
    <source>
        <dbReference type="ARBA" id="ARBA00004141"/>
    </source>
</evidence>
<accession>A0ABS7ZRJ9</accession>
<dbReference type="RefSeq" id="WP_225675336.1">
    <property type="nucleotide sequence ID" value="NZ_JAEDAH010000075.1"/>
</dbReference>
<evidence type="ECO:0000313" key="10">
    <source>
        <dbReference type="EMBL" id="MCA6064399.1"/>
    </source>
</evidence>
<keyword evidence="8" id="KW-0285">Flavoprotein</keyword>
<feature type="transmembrane region" description="Helical" evidence="8">
    <location>
        <begin position="7"/>
        <end position="29"/>
    </location>
</feature>
<feature type="transmembrane region" description="Helical" evidence="8">
    <location>
        <begin position="44"/>
        <end position="63"/>
    </location>
</feature>
<keyword evidence="8" id="KW-0288">FMN</keyword>
<evidence type="ECO:0000256" key="4">
    <source>
        <dbReference type="ARBA" id="ARBA00022692"/>
    </source>
</evidence>
<gene>
    <name evidence="8" type="primary">msrQ</name>
    <name evidence="10" type="ORF">I9W95_12355</name>
</gene>
<evidence type="ECO:0000256" key="2">
    <source>
        <dbReference type="ARBA" id="ARBA00022448"/>
    </source>
</evidence>
<keyword evidence="7 8" id="KW-0472">Membrane</keyword>
<dbReference type="InterPro" id="IPR013130">
    <property type="entry name" value="Fe3_Rdtase_TM_dom"/>
</dbReference>
<protein>
    <recommendedName>
        <fullName evidence="8">Protein-methionine-sulfoxide reductase heme-binding subunit MsrQ</fullName>
    </recommendedName>
    <alternativeName>
        <fullName evidence="8">Flavocytochrome MsrQ</fullName>
    </alternativeName>
</protein>
<keyword evidence="3 8" id="KW-0349">Heme</keyword>
<evidence type="ECO:0000313" key="11">
    <source>
        <dbReference type="Proteomes" id="UP000714380"/>
    </source>
</evidence>
<keyword evidence="2 8" id="KW-0813">Transport</keyword>
<evidence type="ECO:0000256" key="5">
    <source>
        <dbReference type="ARBA" id="ARBA00022989"/>
    </source>
</evidence>
<organism evidence="10 11">
    <name type="scientific">Thalassolituus marinus</name>
    <dbReference type="NCBI Taxonomy" id="671053"/>
    <lineage>
        <taxon>Bacteria</taxon>
        <taxon>Pseudomonadati</taxon>
        <taxon>Pseudomonadota</taxon>
        <taxon>Gammaproteobacteria</taxon>
        <taxon>Oceanospirillales</taxon>
        <taxon>Oceanospirillaceae</taxon>
        <taxon>Thalassolituus</taxon>
    </lineage>
</organism>
<dbReference type="Pfam" id="PF01794">
    <property type="entry name" value="Ferric_reduct"/>
    <property type="match status" value="1"/>
</dbReference>
<keyword evidence="6 8" id="KW-0408">Iron</keyword>
<dbReference type="PANTHER" id="PTHR36964">
    <property type="entry name" value="PROTEIN-METHIONINE-SULFOXIDE REDUCTASE HEME-BINDING SUBUNIT MSRQ"/>
    <property type="match status" value="1"/>
</dbReference>
<proteinExistence type="inferred from homology"/>
<comment type="function">
    <text evidence="8">Part of the MsrPQ system that repairs oxidized periplasmic proteins containing methionine sulfoxide residues (Met-O), using respiratory chain electrons. Thus protects these proteins from oxidative-stress damage caused by reactive species of oxygen and chlorine generated by the host defense mechanisms. MsrPQ is essential for the maintenance of envelope integrity under bleach stress, rescuing a wide series of structurally unrelated periplasmic proteins from methionine oxidation. MsrQ provides electrons for reduction to the reductase catalytic subunit MsrP, using the quinone pool of the respiratory chain.</text>
</comment>
<name>A0ABS7ZRJ9_9GAMM</name>
<keyword evidence="8" id="KW-0479">Metal-binding</keyword>
<comment type="subunit">
    <text evidence="8">Heterodimer of a catalytic subunit (MsrP) and a heme-binding subunit (MsrQ).</text>
</comment>
<dbReference type="EMBL" id="JAEDAH010000075">
    <property type="protein sequence ID" value="MCA6064399.1"/>
    <property type="molecule type" value="Genomic_DNA"/>
</dbReference>
<reference evidence="10 11" key="1">
    <citation type="submission" date="2020-12" db="EMBL/GenBank/DDBJ databases">
        <title>Novel Thalassolituus-related marine hydrocarbonoclastic bacteria mediated algae-derived hydrocarbons mineralization in twilight zone of the northern South China Sea.</title>
        <authorList>
            <person name="Dong C."/>
        </authorList>
    </citation>
    <scope>NUCLEOTIDE SEQUENCE [LARGE SCALE GENOMIC DNA]</scope>
    <source>
        <strain evidence="10 11">IMCC1826</strain>
    </source>
</reference>
<evidence type="ECO:0000256" key="8">
    <source>
        <dbReference type="HAMAP-Rule" id="MF_01207"/>
    </source>
</evidence>
<evidence type="ECO:0000259" key="9">
    <source>
        <dbReference type="Pfam" id="PF01794"/>
    </source>
</evidence>
<keyword evidence="5 8" id="KW-1133">Transmembrane helix</keyword>
<feature type="transmembrane region" description="Helical" evidence="8">
    <location>
        <begin position="151"/>
        <end position="168"/>
    </location>
</feature>
<evidence type="ECO:0000256" key="7">
    <source>
        <dbReference type="ARBA" id="ARBA00023136"/>
    </source>
</evidence>
<evidence type="ECO:0000256" key="3">
    <source>
        <dbReference type="ARBA" id="ARBA00022617"/>
    </source>
</evidence>
<comment type="subcellular location">
    <subcellularLocation>
        <location evidence="8">Cell membrane</location>
        <topology evidence="8">Multi-pass membrane protein</topology>
    </subcellularLocation>
    <subcellularLocation>
        <location evidence="1">Membrane</location>
        <topology evidence="1">Multi-pass membrane protein</topology>
    </subcellularLocation>
</comment>
<keyword evidence="4 8" id="KW-0812">Transmembrane</keyword>
<keyword evidence="8" id="KW-0249">Electron transport</keyword>
<feature type="domain" description="Ferric oxidoreductase" evidence="9">
    <location>
        <begin position="49"/>
        <end position="162"/>
    </location>
</feature>
<feature type="transmembrane region" description="Helical" evidence="8">
    <location>
        <begin position="118"/>
        <end position="139"/>
    </location>
</feature>
<evidence type="ECO:0000256" key="6">
    <source>
        <dbReference type="ARBA" id="ARBA00023004"/>
    </source>
</evidence>
<comment type="caution">
    <text evidence="10">The sequence shown here is derived from an EMBL/GenBank/DDBJ whole genome shotgun (WGS) entry which is preliminary data.</text>
</comment>
<keyword evidence="8" id="KW-1003">Cell membrane</keyword>